<feature type="compositionally biased region" description="Low complexity" evidence="7">
    <location>
        <begin position="1057"/>
        <end position="1067"/>
    </location>
</feature>
<feature type="compositionally biased region" description="Basic and acidic residues" evidence="7">
    <location>
        <begin position="1127"/>
        <end position="1141"/>
    </location>
</feature>
<dbReference type="GO" id="GO:0005829">
    <property type="term" value="C:cytosol"/>
    <property type="evidence" value="ECO:0007669"/>
    <property type="project" value="GOC"/>
</dbReference>
<evidence type="ECO:0000256" key="7">
    <source>
        <dbReference type="SAM" id="MobiDB-lite"/>
    </source>
</evidence>
<gene>
    <name evidence="9" type="ORF">BJ212DRAFT_1474119</name>
</gene>
<dbReference type="GO" id="GO:0015031">
    <property type="term" value="P:protein transport"/>
    <property type="evidence" value="ECO:0007669"/>
    <property type="project" value="UniProtKB-KW"/>
</dbReference>
<dbReference type="EMBL" id="JABBWG010000001">
    <property type="protein sequence ID" value="KAG1826912.1"/>
    <property type="molecule type" value="Genomic_DNA"/>
</dbReference>
<dbReference type="RefSeq" id="XP_041199759.1">
    <property type="nucleotide sequence ID" value="XM_041339042.1"/>
</dbReference>
<feature type="compositionally biased region" description="Polar residues" evidence="7">
    <location>
        <begin position="1107"/>
        <end position="1124"/>
    </location>
</feature>
<keyword evidence="4" id="KW-0653">Protein transport</keyword>
<feature type="region of interest" description="Disordered" evidence="7">
    <location>
        <begin position="370"/>
        <end position="394"/>
    </location>
</feature>
<dbReference type="OrthoDB" id="10259024at2759"/>
<dbReference type="PANTHER" id="PTHR12965">
    <property type="entry name" value="VACUOLAR PROTEIN SORTING 54"/>
    <property type="match status" value="1"/>
</dbReference>
<comment type="subcellular location">
    <subcellularLocation>
        <location evidence="1">Golgi apparatus</location>
        <location evidence="1">trans-Golgi network</location>
    </subcellularLocation>
</comment>
<evidence type="ECO:0000256" key="6">
    <source>
        <dbReference type="ARBA" id="ARBA00023054"/>
    </source>
</evidence>
<dbReference type="GO" id="GO:0006896">
    <property type="term" value="P:Golgi to vacuole transport"/>
    <property type="evidence" value="ECO:0007669"/>
    <property type="project" value="TreeGrafter"/>
</dbReference>
<feature type="region of interest" description="Disordered" evidence="7">
    <location>
        <begin position="146"/>
        <end position="175"/>
    </location>
</feature>
<dbReference type="AlphaFoldDB" id="A0A9P7EN73"/>
<keyword evidence="3" id="KW-0813">Transport</keyword>
<keyword evidence="5" id="KW-0333">Golgi apparatus</keyword>
<evidence type="ECO:0000256" key="3">
    <source>
        <dbReference type="ARBA" id="ARBA00022448"/>
    </source>
</evidence>
<dbReference type="GO" id="GO:0000938">
    <property type="term" value="C:GARP complex"/>
    <property type="evidence" value="ECO:0007669"/>
    <property type="project" value="InterPro"/>
</dbReference>
<feature type="region of interest" description="Disordered" evidence="7">
    <location>
        <begin position="1"/>
        <end position="51"/>
    </location>
</feature>
<evidence type="ECO:0000256" key="5">
    <source>
        <dbReference type="ARBA" id="ARBA00023034"/>
    </source>
</evidence>
<comment type="caution">
    <text evidence="9">The sequence shown here is derived from an EMBL/GenBank/DDBJ whole genome shotgun (WGS) entry which is preliminary data.</text>
</comment>
<proteinExistence type="inferred from homology"/>
<evidence type="ECO:0000256" key="4">
    <source>
        <dbReference type="ARBA" id="ARBA00022927"/>
    </source>
</evidence>
<dbReference type="GO" id="GO:0019905">
    <property type="term" value="F:syntaxin binding"/>
    <property type="evidence" value="ECO:0007669"/>
    <property type="project" value="TreeGrafter"/>
</dbReference>
<accession>A0A9P7EN73</accession>
<evidence type="ECO:0000256" key="2">
    <source>
        <dbReference type="ARBA" id="ARBA00009150"/>
    </source>
</evidence>
<feature type="domain" description="Vacuolar protein sorting-associated protein 54 C-terminal" evidence="8">
    <location>
        <begin position="732"/>
        <end position="862"/>
    </location>
</feature>
<dbReference type="GeneID" id="64633058"/>
<dbReference type="PANTHER" id="PTHR12965:SF0">
    <property type="entry name" value="VACUOLAR PROTEIN SORTING-ASSOCIATED PROTEIN 54"/>
    <property type="match status" value="1"/>
</dbReference>
<feature type="region of interest" description="Disordered" evidence="7">
    <location>
        <begin position="1004"/>
        <end position="1154"/>
    </location>
</feature>
<evidence type="ECO:0000313" key="10">
    <source>
        <dbReference type="Proteomes" id="UP000807769"/>
    </source>
</evidence>
<dbReference type="InterPro" id="IPR039745">
    <property type="entry name" value="Vps54"/>
</dbReference>
<feature type="compositionally biased region" description="Polar residues" evidence="7">
    <location>
        <begin position="151"/>
        <end position="167"/>
    </location>
</feature>
<feature type="compositionally biased region" description="Polar residues" evidence="7">
    <location>
        <begin position="1"/>
        <end position="10"/>
    </location>
</feature>
<evidence type="ECO:0000256" key="1">
    <source>
        <dbReference type="ARBA" id="ARBA00004601"/>
    </source>
</evidence>
<organism evidence="9 10">
    <name type="scientific">Suillus subaureus</name>
    <dbReference type="NCBI Taxonomy" id="48587"/>
    <lineage>
        <taxon>Eukaryota</taxon>
        <taxon>Fungi</taxon>
        <taxon>Dikarya</taxon>
        <taxon>Basidiomycota</taxon>
        <taxon>Agaricomycotina</taxon>
        <taxon>Agaricomycetes</taxon>
        <taxon>Agaricomycetidae</taxon>
        <taxon>Boletales</taxon>
        <taxon>Suillineae</taxon>
        <taxon>Suillaceae</taxon>
        <taxon>Suillus</taxon>
    </lineage>
</organism>
<evidence type="ECO:0000259" key="8">
    <source>
        <dbReference type="Pfam" id="PF07928"/>
    </source>
</evidence>
<reference evidence="9" key="1">
    <citation type="journal article" date="2020" name="New Phytol.">
        <title>Comparative genomics reveals dynamic genome evolution in host specialist ectomycorrhizal fungi.</title>
        <authorList>
            <person name="Lofgren L.A."/>
            <person name="Nguyen N.H."/>
            <person name="Vilgalys R."/>
            <person name="Ruytinx J."/>
            <person name="Liao H.L."/>
            <person name="Branco S."/>
            <person name="Kuo A."/>
            <person name="LaButti K."/>
            <person name="Lipzen A."/>
            <person name="Andreopoulos W."/>
            <person name="Pangilinan J."/>
            <person name="Riley R."/>
            <person name="Hundley H."/>
            <person name="Na H."/>
            <person name="Barry K."/>
            <person name="Grigoriev I.V."/>
            <person name="Stajich J.E."/>
            <person name="Kennedy P.G."/>
        </authorList>
    </citation>
    <scope>NUCLEOTIDE SEQUENCE</scope>
    <source>
        <strain evidence="9">MN1</strain>
    </source>
</reference>
<evidence type="ECO:0000313" key="9">
    <source>
        <dbReference type="EMBL" id="KAG1826912.1"/>
    </source>
</evidence>
<feature type="compositionally biased region" description="Pro residues" evidence="7">
    <location>
        <begin position="379"/>
        <end position="388"/>
    </location>
</feature>
<dbReference type="Proteomes" id="UP000807769">
    <property type="component" value="Unassembled WGS sequence"/>
</dbReference>
<protein>
    <submittedName>
        <fullName evidence="9">Vps54-like protein-domain-containing protein</fullName>
    </submittedName>
</protein>
<keyword evidence="6" id="KW-0175">Coiled coil</keyword>
<feature type="region of interest" description="Disordered" evidence="7">
    <location>
        <begin position="697"/>
        <end position="722"/>
    </location>
</feature>
<comment type="similarity">
    <text evidence="2">Belongs to the VPS54 family.</text>
</comment>
<keyword evidence="10" id="KW-1185">Reference proteome</keyword>
<dbReference type="InterPro" id="IPR012501">
    <property type="entry name" value="Vps54_C"/>
</dbReference>
<dbReference type="Pfam" id="PF07928">
    <property type="entry name" value="Vps54"/>
    <property type="match status" value="1"/>
</dbReference>
<name>A0A9P7EN73_9AGAM</name>
<dbReference type="GO" id="GO:0042147">
    <property type="term" value="P:retrograde transport, endosome to Golgi"/>
    <property type="evidence" value="ECO:0007669"/>
    <property type="project" value="InterPro"/>
</dbReference>
<dbReference type="Gene3D" id="6.10.250.860">
    <property type="match status" value="1"/>
</dbReference>
<sequence>MSDHASSPSRPATPVPEIPQVARPFRLNWDTSSRVRGPGSVSETTEGRGGDYFATPFRLELPNLSTTNIALGALPQEWSSTTQGFNAISTVLNNPHRRQAPPKAHSSLPTVLPANLPRVKRKDFDPYLRAIAPEWERFERNMQLGRDGQEQTDASFSSRDSTDTPLTPRTPRAGKLITPLSSVPQVFFDAQFNLGDPQIFNAVIEHQEEDEDSSDPSSLSYSLPLLEKLSHHADTIEQHLVREISLRSTSFFAALTNLQDLQTESEECLDRISKLRGLLKEVDEKGAKRGLEIVRTECKLLNLKSVCSGVKEVGGVLEMTGVAKGLVAAGQWGEALTVIEGVEALWDPAAAEAQPPVSGREARAELVRVPTNGRSSPLPSMPESPPPENEVTRKAPSIPLSSLTAFSSLPAHVRALTMEITSSLTTELVNVLKLDLLDRVNGAPERNGNVNLSFKDRLRPVLQGLLRTKGIREATVSWREVVTSEMQGIMKHHLPSFNTGEEESKGPNAALSGLANLLRSKEHGEFLSLLSQLYTSLLNGIKGIQAQNGILIEVLQSLLAPKPSVDIISFQEELLDILSSTADLSNKLAAIVIGYRSEQHAQLDIPGFLTFFNASWGFVVQCEVICRRMIMGLRGVVLGQAKHFLQAFHQARISQSAKLVEDELWNPMSEVPAALQHMADVLVDSAVRDSPELIVGETDSSTSAQNPLLPQPPSSNPNGSAPSSKYLRIEGPYFCVSATGAVLGLLFDYLKLVVNLPMLNIDTMGRVIEFLKAFNSRTCQVVLGAGAMRSAGLKNITAKHLALASQSLSIMIALIPYVRETFRRHLSPTQAVMLIEFDKLKRDFQEHQSEIHSKLISIMGDRTSAHVKSLQASFTPSANVDWDRPKQGESVNNYMELLVKETVTLHKVLSRYLTAPVVEYVMSQVFATINHRLSEEYSKIDLQSQEAKDRMLADAHYLYEKFSVLKNVGAPTNMLKNLVVEKVLSRKSAFSNIRATASPNERIKGLLSRKNSVKPDKPLPAVNSSPTSSPLPPPPQGAPTHAATVEEYRSGSPTLDVVVPPSRSSSRARGITDFKQVESSSGDVDVAAKDVLPPLPDDANHSLLSEADTSNGVASEMESNSASTAFHRKEEREISDNHDEVPPAVPILPCNGDS</sequence>